<dbReference type="AlphaFoldDB" id="A0A6B0UH05"/>
<protein>
    <submittedName>
        <fullName evidence="2">Putative secreted protein</fullName>
    </submittedName>
</protein>
<organism evidence="2">
    <name type="scientific">Ixodes ricinus</name>
    <name type="common">Common tick</name>
    <name type="synonym">Acarus ricinus</name>
    <dbReference type="NCBI Taxonomy" id="34613"/>
    <lineage>
        <taxon>Eukaryota</taxon>
        <taxon>Metazoa</taxon>
        <taxon>Ecdysozoa</taxon>
        <taxon>Arthropoda</taxon>
        <taxon>Chelicerata</taxon>
        <taxon>Arachnida</taxon>
        <taxon>Acari</taxon>
        <taxon>Parasitiformes</taxon>
        <taxon>Ixodida</taxon>
        <taxon>Ixodoidea</taxon>
        <taxon>Ixodidae</taxon>
        <taxon>Ixodinae</taxon>
        <taxon>Ixodes</taxon>
    </lineage>
</organism>
<proteinExistence type="predicted"/>
<feature type="signal peptide" evidence="1">
    <location>
        <begin position="1"/>
        <end position="28"/>
    </location>
</feature>
<name>A0A6B0UH05_IXORI</name>
<dbReference type="EMBL" id="GIFC01007177">
    <property type="protein sequence ID" value="MXU89260.1"/>
    <property type="molecule type" value="Transcribed_RNA"/>
</dbReference>
<keyword evidence="1" id="KW-0732">Signal</keyword>
<reference evidence="2" key="1">
    <citation type="submission" date="2019-12" db="EMBL/GenBank/DDBJ databases">
        <title>An insight into the sialome of adult female Ixodes ricinus ticks feeding for 6 days.</title>
        <authorList>
            <person name="Perner J."/>
            <person name="Ribeiro J.M.C."/>
        </authorList>
    </citation>
    <scope>NUCLEOTIDE SEQUENCE</scope>
    <source>
        <strain evidence="2">Semi-engorged</strain>
        <tissue evidence="2">Salivary glands</tissue>
    </source>
</reference>
<feature type="chain" id="PRO_5025566468" evidence="1">
    <location>
        <begin position="29"/>
        <end position="106"/>
    </location>
</feature>
<sequence>MWTAWRWLRRTSCCCCAAASCAVAAVAAVTCVQEQGWLFPQPGMNSRAGPLSPARRGPAHLEVADGHSGLITRADDIEERRVLRKRPRRRVVLSRGMRSLIRILKR</sequence>
<evidence type="ECO:0000313" key="2">
    <source>
        <dbReference type="EMBL" id="MXU89260.1"/>
    </source>
</evidence>
<dbReference type="PROSITE" id="PS51257">
    <property type="entry name" value="PROKAR_LIPOPROTEIN"/>
    <property type="match status" value="1"/>
</dbReference>
<evidence type="ECO:0000256" key="1">
    <source>
        <dbReference type="SAM" id="SignalP"/>
    </source>
</evidence>
<accession>A0A6B0UH05</accession>